<keyword evidence="4" id="KW-1185">Reference proteome</keyword>
<feature type="domain" description="MATH" evidence="2">
    <location>
        <begin position="32"/>
        <end position="109"/>
    </location>
</feature>
<evidence type="ECO:0000256" key="1">
    <source>
        <dbReference type="SAM" id="MobiDB-lite"/>
    </source>
</evidence>
<dbReference type="Pfam" id="PF00917">
    <property type="entry name" value="MATH"/>
    <property type="match status" value="1"/>
</dbReference>
<evidence type="ECO:0000259" key="2">
    <source>
        <dbReference type="Pfam" id="PF00917"/>
    </source>
</evidence>
<comment type="caution">
    <text evidence="3">The sequence shown here is derived from an EMBL/GenBank/DDBJ whole genome shotgun (WGS) entry which is preliminary data.</text>
</comment>
<protein>
    <recommendedName>
        <fullName evidence="2">MATH domain-containing protein</fullName>
    </recommendedName>
</protein>
<accession>A0AAN5D3P6</accession>
<dbReference type="Proteomes" id="UP001328107">
    <property type="component" value="Unassembled WGS sequence"/>
</dbReference>
<dbReference type="AlphaFoldDB" id="A0AAN5D3P6"/>
<proteinExistence type="predicted"/>
<sequence length="122" mass="14394">MRARFAQREEEWNREYSTREDSNAFEKRQDDTGEADFYLRCDVNHNGPWKCEAQAQLRPIEIDGSYDPYDTQSLSFNENSNFVVVDWQDWDMLTHDLYTINDSVVVEFNLCIVSAERGEPIV</sequence>
<reference evidence="4" key="1">
    <citation type="submission" date="2022-10" db="EMBL/GenBank/DDBJ databases">
        <title>Genome assembly of Pristionchus species.</title>
        <authorList>
            <person name="Yoshida K."/>
            <person name="Sommer R.J."/>
        </authorList>
    </citation>
    <scope>NUCLEOTIDE SEQUENCE [LARGE SCALE GENOMIC DNA]</scope>
    <source>
        <strain evidence="4">RS5460</strain>
    </source>
</reference>
<dbReference type="InterPro" id="IPR002083">
    <property type="entry name" value="MATH/TRAF_dom"/>
</dbReference>
<evidence type="ECO:0000313" key="4">
    <source>
        <dbReference type="Proteomes" id="UP001328107"/>
    </source>
</evidence>
<organism evidence="3 4">
    <name type="scientific">Pristionchus mayeri</name>
    <dbReference type="NCBI Taxonomy" id="1317129"/>
    <lineage>
        <taxon>Eukaryota</taxon>
        <taxon>Metazoa</taxon>
        <taxon>Ecdysozoa</taxon>
        <taxon>Nematoda</taxon>
        <taxon>Chromadorea</taxon>
        <taxon>Rhabditida</taxon>
        <taxon>Rhabditina</taxon>
        <taxon>Diplogasteromorpha</taxon>
        <taxon>Diplogasteroidea</taxon>
        <taxon>Neodiplogasteridae</taxon>
        <taxon>Pristionchus</taxon>
    </lineage>
</organism>
<gene>
    <name evidence="3" type="ORF">PMAYCL1PPCAC_25700</name>
</gene>
<evidence type="ECO:0000313" key="3">
    <source>
        <dbReference type="EMBL" id="GMR55505.1"/>
    </source>
</evidence>
<feature type="region of interest" description="Disordered" evidence="1">
    <location>
        <begin position="1"/>
        <end position="29"/>
    </location>
</feature>
<dbReference type="EMBL" id="BTRK01000005">
    <property type="protein sequence ID" value="GMR55505.1"/>
    <property type="molecule type" value="Genomic_DNA"/>
</dbReference>
<feature type="non-terminal residue" evidence="3">
    <location>
        <position position="122"/>
    </location>
</feature>
<name>A0AAN5D3P6_9BILA</name>